<evidence type="ECO:0000313" key="1">
    <source>
        <dbReference type="EMBL" id="KAK7406427.1"/>
    </source>
</evidence>
<evidence type="ECO:0000313" key="2">
    <source>
        <dbReference type="Proteomes" id="UP001386955"/>
    </source>
</evidence>
<reference evidence="1 2" key="1">
    <citation type="submission" date="2024-01" db="EMBL/GenBank/DDBJ databases">
        <title>The genomes of 5 underutilized Papilionoideae crops provide insights into root nodulation and disease resistanc.</title>
        <authorList>
            <person name="Jiang F."/>
        </authorList>
    </citation>
    <scope>NUCLEOTIDE SEQUENCE [LARGE SCALE GENOMIC DNA]</scope>
    <source>
        <strain evidence="1">DUOXIRENSHENG_FW03</strain>
        <tissue evidence="1">Leaves</tissue>
    </source>
</reference>
<dbReference type="Proteomes" id="UP001386955">
    <property type="component" value="Unassembled WGS sequence"/>
</dbReference>
<keyword evidence="2" id="KW-1185">Reference proteome</keyword>
<comment type="caution">
    <text evidence="1">The sequence shown here is derived from an EMBL/GenBank/DDBJ whole genome shotgun (WGS) entry which is preliminary data.</text>
</comment>
<dbReference type="AlphaFoldDB" id="A0AAN9SVR0"/>
<dbReference type="EMBL" id="JAYMYS010000002">
    <property type="protein sequence ID" value="KAK7406427.1"/>
    <property type="molecule type" value="Genomic_DNA"/>
</dbReference>
<gene>
    <name evidence="1" type="ORF">VNO78_08051</name>
</gene>
<proteinExistence type="predicted"/>
<organism evidence="1 2">
    <name type="scientific">Psophocarpus tetragonolobus</name>
    <name type="common">Winged bean</name>
    <name type="synonym">Dolichos tetragonolobus</name>
    <dbReference type="NCBI Taxonomy" id="3891"/>
    <lineage>
        <taxon>Eukaryota</taxon>
        <taxon>Viridiplantae</taxon>
        <taxon>Streptophyta</taxon>
        <taxon>Embryophyta</taxon>
        <taxon>Tracheophyta</taxon>
        <taxon>Spermatophyta</taxon>
        <taxon>Magnoliopsida</taxon>
        <taxon>eudicotyledons</taxon>
        <taxon>Gunneridae</taxon>
        <taxon>Pentapetalae</taxon>
        <taxon>rosids</taxon>
        <taxon>fabids</taxon>
        <taxon>Fabales</taxon>
        <taxon>Fabaceae</taxon>
        <taxon>Papilionoideae</taxon>
        <taxon>50 kb inversion clade</taxon>
        <taxon>NPAAA clade</taxon>
        <taxon>indigoferoid/millettioid clade</taxon>
        <taxon>Phaseoleae</taxon>
        <taxon>Psophocarpus</taxon>
    </lineage>
</organism>
<protein>
    <submittedName>
        <fullName evidence="1">Uncharacterized protein</fullName>
    </submittedName>
</protein>
<name>A0AAN9SVR0_PSOTE</name>
<accession>A0AAN9SVR0</accession>
<sequence length="95" mass="10477">MDMWKGYKYAIGDVLKGYFGENAVGFGMGNLCSYMAWLLSHVWVPGQDWILSLVMKVKLRGGVPLFDTCGITDDVHAHPPFSATPELPGMKLGEL</sequence>